<evidence type="ECO:0000313" key="4">
    <source>
        <dbReference type="Proteomes" id="UP000193719"/>
    </source>
</evidence>
<keyword evidence="1" id="KW-0808">Transferase</keyword>
<name>A0A1Y1V859_9FUNG</name>
<dbReference type="GO" id="GO:0030488">
    <property type="term" value="P:tRNA methylation"/>
    <property type="evidence" value="ECO:0007669"/>
    <property type="project" value="InterPro"/>
</dbReference>
<keyword evidence="1" id="KW-0949">S-adenosyl-L-methionine</keyword>
<dbReference type="GO" id="GO:0106050">
    <property type="term" value="F:tRNA 2'-O-methyltransferase activity"/>
    <property type="evidence" value="ECO:0007669"/>
    <property type="project" value="UniProtKB-UniRule"/>
</dbReference>
<keyword evidence="1" id="KW-0819">tRNA processing</keyword>
<keyword evidence="1" id="KW-0489">Methyltransferase</keyword>
<comment type="catalytic activity">
    <reaction evidence="1">
        <text>adenosine(4) in tRNA(His) + S-adenosyl-L-methionine = 2'-O-methyladenosine(4) in tRNA(His) + S-adenosyl-L-homocysteine + H(+)</text>
        <dbReference type="Rhea" id="RHEA:43196"/>
        <dbReference type="Rhea" id="RHEA-COMP:10401"/>
        <dbReference type="Rhea" id="RHEA-COMP:10402"/>
        <dbReference type="ChEBI" id="CHEBI:15378"/>
        <dbReference type="ChEBI" id="CHEBI:57856"/>
        <dbReference type="ChEBI" id="CHEBI:59789"/>
        <dbReference type="ChEBI" id="CHEBI:74411"/>
        <dbReference type="ChEBI" id="CHEBI:74477"/>
        <dbReference type="EC" id="2.1.1.225"/>
    </reaction>
</comment>
<feature type="domain" description="Methyltransferase TRM13" evidence="2">
    <location>
        <begin position="298"/>
        <end position="345"/>
    </location>
</feature>
<dbReference type="EC" id="2.1.1.225" evidence="1"/>
<sequence>MGENTLKKHLEKCQKFVQRKRIKLISDDNIITPRIWQKNDIKINDIPKEIIEKLKKTVNENYEKFNITIGKSLLYTEEIVKKDFENVYSKEQLSGKNSKNIFQEISIFENAKKLNLILNTNKNIIVELGCGAAELSKTFQIGCKNDSSHILIDRMKYASKNKFDGQIQEKINESNEKNNETNYLMRDVIDIKNMDMKNYINKEKENNNVVFISKHLCGNAFELSIEKIISYHNYLLENKLEKNNKDSVIIATCCHYLLNSNTYCNFDYIKDILNITKEEFDYMIRLTSWGTLKDMQSEHFKLGKQIKYILDKGRCEYLKQHGFKNAEIVEYIDSTYTKENTLVIAYN</sequence>
<dbReference type="Proteomes" id="UP000193719">
    <property type="component" value="Unassembled WGS sequence"/>
</dbReference>
<comment type="catalytic activity">
    <reaction evidence="1">
        <text>cytidine(4) in tRNA(Pro) + S-adenosyl-L-methionine = 2'-O-methylcytidine(4) in tRNA(Pro) + S-adenosyl-L-homocysteine + H(+)</text>
        <dbReference type="Rhea" id="RHEA:32767"/>
        <dbReference type="Rhea" id="RHEA-COMP:10397"/>
        <dbReference type="Rhea" id="RHEA-COMP:10398"/>
        <dbReference type="ChEBI" id="CHEBI:15378"/>
        <dbReference type="ChEBI" id="CHEBI:57856"/>
        <dbReference type="ChEBI" id="CHEBI:59789"/>
        <dbReference type="ChEBI" id="CHEBI:74495"/>
        <dbReference type="ChEBI" id="CHEBI:82748"/>
        <dbReference type="EC" id="2.1.1.225"/>
    </reaction>
</comment>
<comment type="catalytic activity">
    <reaction evidence="1">
        <text>cytidine(4) in tRNA(Gly)(GCC) + S-adenosyl-L-methionine = 2'-O-methylcytidine(4) in tRNA(Gly)(GCC) + S-adenosyl-L-homocysteine + H(+)</text>
        <dbReference type="Rhea" id="RHEA:43192"/>
        <dbReference type="Rhea" id="RHEA-COMP:10399"/>
        <dbReference type="Rhea" id="RHEA-COMP:10400"/>
        <dbReference type="ChEBI" id="CHEBI:15378"/>
        <dbReference type="ChEBI" id="CHEBI:57856"/>
        <dbReference type="ChEBI" id="CHEBI:59789"/>
        <dbReference type="ChEBI" id="CHEBI:74495"/>
        <dbReference type="ChEBI" id="CHEBI:82748"/>
        <dbReference type="EC" id="2.1.1.225"/>
    </reaction>
</comment>
<dbReference type="Pfam" id="PF05206">
    <property type="entry name" value="TRM13"/>
    <property type="match status" value="2"/>
</dbReference>
<keyword evidence="1" id="KW-0479">Metal-binding</keyword>
<evidence type="ECO:0000259" key="2">
    <source>
        <dbReference type="Pfam" id="PF05206"/>
    </source>
</evidence>
<dbReference type="EMBL" id="MCFH01000023">
    <property type="protein sequence ID" value="ORX49647.1"/>
    <property type="molecule type" value="Genomic_DNA"/>
</dbReference>
<comment type="similarity">
    <text evidence="1">Belongs to the methyltransferase TRM13 family.</text>
</comment>
<accession>A0A1Y1V859</accession>
<dbReference type="STRING" id="1754191.A0A1Y1V859"/>
<evidence type="ECO:0000256" key="1">
    <source>
        <dbReference type="RuleBase" id="RU367103"/>
    </source>
</evidence>
<organism evidence="3 4">
    <name type="scientific">Piromyces finnis</name>
    <dbReference type="NCBI Taxonomy" id="1754191"/>
    <lineage>
        <taxon>Eukaryota</taxon>
        <taxon>Fungi</taxon>
        <taxon>Fungi incertae sedis</taxon>
        <taxon>Chytridiomycota</taxon>
        <taxon>Chytridiomycota incertae sedis</taxon>
        <taxon>Neocallimastigomycetes</taxon>
        <taxon>Neocallimastigales</taxon>
        <taxon>Neocallimastigaceae</taxon>
        <taxon>Piromyces</taxon>
    </lineage>
</organism>
<reference evidence="3 4" key="1">
    <citation type="submission" date="2016-08" db="EMBL/GenBank/DDBJ databases">
        <title>Genomes of anaerobic fungi encode conserved fungal cellulosomes for biomass hydrolysis.</title>
        <authorList>
            <consortium name="DOE Joint Genome Institute"/>
            <person name="Haitjema C.H."/>
            <person name="Gilmore S.P."/>
            <person name="Henske J.K."/>
            <person name="Solomon K.V."/>
            <person name="De Groot R."/>
            <person name="Kuo A."/>
            <person name="Mondo S.J."/>
            <person name="Salamov A.A."/>
            <person name="Labutti K."/>
            <person name="Zhao Z."/>
            <person name="Chiniquy J."/>
            <person name="Barry K."/>
            <person name="Brewer H.M."/>
            <person name="Purvine S.O."/>
            <person name="Wright A.T."/>
            <person name="Boxma B."/>
            <person name="Van Alen T."/>
            <person name="Hackstein J.H."/>
            <person name="Baker S.E."/>
            <person name="Grigoriev I.V."/>
            <person name="O'Malley M.A."/>
        </authorList>
    </citation>
    <scope>NUCLEOTIDE SEQUENCE [LARGE SCALE GENOMIC DNA]</scope>
    <source>
        <strain evidence="4">finn</strain>
    </source>
</reference>
<keyword evidence="4" id="KW-1185">Reference proteome</keyword>
<comment type="function">
    <text evidence="1">tRNA methylase which 2'-O-methylates cytidine(4) in tRNA(Pro) and tRNA(Gly)(GCC), and adenosine(4) in tRNA(His).</text>
</comment>
<comment type="caution">
    <text evidence="3">The sequence shown here is derived from an EMBL/GenBank/DDBJ whole genome shotgun (WGS) entry which is preliminary data.</text>
</comment>
<gene>
    <name evidence="3" type="ORF">BCR36DRAFT_583717</name>
</gene>
<dbReference type="InterPro" id="IPR039044">
    <property type="entry name" value="Trm13"/>
</dbReference>
<evidence type="ECO:0000313" key="3">
    <source>
        <dbReference type="EMBL" id="ORX49647.1"/>
    </source>
</evidence>
<feature type="domain" description="Methyltransferase TRM13" evidence="2">
    <location>
        <begin position="103"/>
        <end position="295"/>
    </location>
</feature>
<keyword evidence="1" id="KW-0862">Zinc</keyword>
<dbReference type="OrthoDB" id="258806at2759"/>
<dbReference type="PANTHER" id="PTHR12998">
    <property type="entry name" value="TRNA:M(4)X MODIFICATION ENZYME TRM13 HOMOLOG"/>
    <property type="match status" value="1"/>
</dbReference>
<proteinExistence type="inferred from homology"/>
<protein>
    <recommendedName>
        <fullName evidence="1">tRNA:m(4)X modification enzyme TRM13</fullName>
        <ecNumber evidence="1">2.1.1.225</ecNumber>
    </recommendedName>
</protein>
<keyword evidence="1" id="KW-0863">Zinc-finger</keyword>
<dbReference type="InterPro" id="IPR007871">
    <property type="entry name" value="Methyltransferase_TRM13"/>
</dbReference>
<dbReference type="AlphaFoldDB" id="A0A1Y1V859"/>
<dbReference type="PANTHER" id="PTHR12998:SF0">
    <property type="entry name" value="TRNA:M(4)X MODIFICATION ENZYME TRM13 HOMOLOG"/>
    <property type="match status" value="1"/>
</dbReference>
<reference evidence="3 4" key="2">
    <citation type="submission" date="2016-08" db="EMBL/GenBank/DDBJ databases">
        <title>Pervasive Adenine N6-methylation of Active Genes in Fungi.</title>
        <authorList>
            <consortium name="DOE Joint Genome Institute"/>
            <person name="Mondo S.J."/>
            <person name="Dannebaum R.O."/>
            <person name="Kuo R.C."/>
            <person name="Labutti K."/>
            <person name="Haridas S."/>
            <person name="Kuo A."/>
            <person name="Salamov A."/>
            <person name="Ahrendt S.R."/>
            <person name="Lipzen A."/>
            <person name="Sullivan W."/>
            <person name="Andreopoulos W.B."/>
            <person name="Clum A."/>
            <person name="Lindquist E."/>
            <person name="Daum C."/>
            <person name="Ramamoorthy G.K."/>
            <person name="Gryganskyi A."/>
            <person name="Culley D."/>
            <person name="Magnuson J.K."/>
            <person name="James T.Y."/>
            <person name="O'Malley M.A."/>
            <person name="Stajich J.E."/>
            <person name="Spatafora J.W."/>
            <person name="Visel A."/>
            <person name="Grigoriev I.V."/>
        </authorList>
    </citation>
    <scope>NUCLEOTIDE SEQUENCE [LARGE SCALE GENOMIC DNA]</scope>
    <source>
        <strain evidence="4">finn</strain>
    </source>
</reference>
<dbReference type="GO" id="GO:0008270">
    <property type="term" value="F:zinc ion binding"/>
    <property type="evidence" value="ECO:0007669"/>
    <property type="project" value="UniProtKB-KW"/>
</dbReference>